<evidence type="ECO:0008006" key="4">
    <source>
        <dbReference type="Google" id="ProtNLM"/>
    </source>
</evidence>
<feature type="signal peptide" evidence="1">
    <location>
        <begin position="1"/>
        <end position="24"/>
    </location>
</feature>
<proteinExistence type="predicted"/>
<accession>A0A537LFU2</accession>
<dbReference type="Proteomes" id="UP000319353">
    <property type="component" value="Unassembled WGS sequence"/>
</dbReference>
<evidence type="ECO:0000256" key="1">
    <source>
        <dbReference type="SAM" id="SignalP"/>
    </source>
</evidence>
<dbReference type="EMBL" id="VBAL01000006">
    <property type="protein sequence ID" value="TMJ06836.1"/>
    <property type="molecule type" value="Genomic_DNA"/>
</dbReference>
<gene>
    <name evidence="2" type="ORF">E6H01_00240</name>
</gene>
<keyword evidence="1" id="KW-0732">Signal</keyword>
<sequence>MLKIVSIVGLVVALSFLSVPIVRAQDTDGITVHCVIVTPADPRFFSCDDQHATIQDAINHAEPGETVLVGAGTYAEQLVITKPLILEGAGSTLTSIKPTIVVANTTSLFSGAPIAAIVLVDGTTSVAVTDLTVDGSPAGLAFACSPGYVGIFYRASSGAIQDTHVTNIHHPAAPGCQAVLGIFVQSGNGGPGLNSSVAILQNVVDVYGKNGITANEPGTFVSVTNNLPKTVFRLVLERGDWCQETLFRATSISQQISWLAACSSSMPVAASGEPRAIRILRMNKTLAQEAWAPRPIRLSTNKQTNRDQNLFCTRGARC</sequence>
<reference evidence="2 3" key="1">
    <citation type="journal article" date="2019" name="Nat. Microbiol.">
        <title>Mediterranean grassland soil C-N compound turnover is dependent on rainfall and depth, and is mediated by genomically divergent microorganisms.</title>
        <authorList>
            <person name="Diamond S."/>
            <person name="Andeer P.F."/>
            <person name="Li Z."/>
            <person name="Crits-Christoph A."/>
            <person name="Burstein D."/>
            <person name="Anantharaman K."/>
            <person name="Lane K.R."/>
            <person name="Thomas B.C."/>
            <person name="Pan C."/>
            <person name="Northen T.R."/>
            <person name="Banfield J.F."/>
        </authorList>
    </citation>
    <scope>NUCLEOTIDE SEQUENCE [LARGE SCALE GENOMIC DNA]</scope>
    <source>
        <strain evidence="2">NP_4</strain>
    </source>
</reference>
<evidence type="ECO:0000313" key="2">
    <source>
        <dbReference type="EMBL" id="TMJ06836.1"/>
    </source>
</evidence>
<feature type="chain" id="PRO_5022119812" description="DUF1565 domain-containing protein" evidence="1">
    <location>
        <begin position="25"/>
        <end position="318"/>
    </location>
</feature>
<name>A0A537LFU2_9BACT</name>
<protein>
    <recommendedName>
        <fullName evidence="4">DUF1565 domain-containing protein</fullName>
    </recommendedName>
</protein>
<organism evidence="2 3">
    <name type="scientific">Candidatus Segetimicrobium genomatis</name>
    <dbReference type="NCBI Taxonomy" id="2569760"/>
    <lineage>
        <taxon>Bacteria</taxon>
        <taxon>Bacillati</taxon>
        <taxon>Candidatus Sysuimicrobiota</taxon>
        <taxon>Candidatus Sysuimicrobiia</taxon>
        <taxon>Candidatus Sysuimicrobiales</taxon>
        <taxon>Candidatus Segetimicrobiaceae</taxon>
        <taxon>Candidatus Segetimicrobium</taxon>
    </lineage>
</organism>
<dbReference type="InterPro" id="IPR012334">
    <property type="entry name" value="Pectin_lyas_fold"/>
</dbReference>
<dbReference type="Gene3D" id="2.160.20.10">
    <property type="entry name" value="Single-stranded right-handed beta-helix, Pectin lyase-like"/>
    <property type="match status" value="1"/>
</dbReference>
<dbReference type="SUPFAM" id="SSF51126">
    <property type="entry name" value="Pectin lyase-like"/>
    <property type="match status" value="1"/>
</dbReference>
<dbReference type="InterPro" id="IPR011050">
    <property type="entry name" value="Pectin_lyase_fold/virulence"/>
</dbReference>
<dbReference type="AlphaFoldDB" id="A0A537LFU2"/>
<comment type="caution">
    <text evidence="2">The sequence shown here is derived from an EMBL/GenBank/DDBJ whole genome shotgun (WGS) entry which is preliminary data.</text>
</comment>
<evidence type="ECO:0000313" key="3">
    <source>
        <dbReference type="Proteomes" id="UP000319353"/>
    </source>
</evidence>